<gene>
    <name evidence="3" type="ORF">ABDJ85_06150</name>
</gene>
<proteinExistence type="predicted"/>
<comment type="caution">
    <text evidence="3">The sequence shown here is derived from an EMBL/GenBank/DDBJ whole genome shotgun (WGS) entry which is preliminary data.</text>
</comment>
<keyword evidence="2" id="KW-0732">Signal</keyword>
<feature type="region of interest" description="Disordered" evidence="1">
    <location>
        <begin position="18"/>
        <end position="40"/>
    </location>
</feature>
<reference evidence="3 4" key="1">
    <citation type="submission" date="2024-05" db="EMBL/GenBank/DDBJ databases">
        <title>Roseateles sp. DJS-2-20 16S ribosomal RNA gene Genome sequencing and assembly.</title>
        <authorList>
            <person name="Woo H."/>
        </authorList>
    </citation>
    <scope>NUCLEOTIDE SEQUENCE [LARGE SCALE GENOMIC DNA]</scope>
    <source>
        <strain evidence="3 4">DJS-2-20</strain>
    </source>
</reference>
<feature type="signal peptide" evidence="2">
    <location>
        <begin position="1"/>
        <end position="18"/>
    </location>
</feature>
<dbReference type="Proteomes" id="UP001495147">
    <property type="component" value="Unassembled WGS sequence"/>
</dbReference>
<name>A0ABV0FZZ4_9BURK</name>
<evidence type="ECO:0000313" key="4">
    <source>
        <dbReference type="Proteomes" id="UP001495147"/>
    </source>
</evidence>
<accession>A0ABV0FZZ4</accession>
<organism evidence="3 4">
    <name type="scientific">Roseateles paludis</name>
    <dbReference type="NCBI Taxonomy" id="3145238"/>
    <lineage>
        <taxon>Bacteria</taxon>
        <taxon>Pseudomonadati</taxon>
        <taxon>Pseudomonadota</taxon>
        <taxon>Betaproteobacteria</taxon>
        <taxon>Burkholderiales</taxon>
        <taxon>Sphaerotilaceae</taxon>
        <taxon>Roseateles</taxon>
    </lineage>
</organism>
<keyword evidence="4" id="KW-1185">Reference proteome</keyword>
<evidence type="ECO:0008006" key="5">
    <source>
        <dbReference type="Google" id="ProtNLM"/>
    </source>
</evidence>
<evidence type="ECO:0000313" key="3">
    <source>
        <dbReference type="EMBL" id="MEO3691045.1"/>
    </source>
</evidence>
<evidence type="ECO:0000256" key="1">
    <source>
        <dbReference type="SAM" id="MobiDB-lite"/>
    </source>
</evidence>
<evidence type="ECO:0000256" key="2">
    <source>
        <dbReference type="SAM" id="SignalP"/>
    </source>
</evidence>
<sequence>MTRLAPLWLLLIASAALAADPPPAPPTTPREAQRSAVSEPKIEQIVVEDDAVRIEELRVRGETRKVIVKQKHGPAPAYEVWAPETSRASAGGSEQNLTAGRRVWRVLDF</sequence>
<dbReference type="RefSeq" id="WP_347703888.1">
    <property type="nucleotide sequence ID" value="NZ_JBDPZD010000002.1"/>
</dbReference>
<feature type="chain" id="PRO_5045531619" description="DUF2782 domain-containing protein" evidence="2">
    <location>
        <begin position="19"/>
        <end position="109"/>
    </location>
</feature>
<protein>
    <recommendedName>
        <fullName evidence="5">DUF2782 domain-containing protein</fullName>
    </recommendedName>
</protein>
<dbReference type="EMBL" id="JBDPZD010000002">
    <property type="protein sequence ID" value="MEO3691045.1"/>
    <property type="molecule type" value="Genomic_DNA"/>
</dbReference>